<accession>A0A1A5Y9W7</accession>
<dbReference type="OrthoDB" id="2735472at2"/>
<evidence type="ECO:0000256" key="1">
    <source>
        <dbReference type="SAM" id="Phobius"/>
    </source>
</evidence>
<feature type="transmembrane region" description="Helical" evidence="1">
    <location>
        <begin position="72"/>
        <end position="92"/>
    </location>
</feature>
<dbReference type="RefSeq" id="WP_068687281.1">
    <property type="nucleotide sequence ID" value="NZ_LYPA01000080.1"/>
</dbReference>
<dbReference type="Proteomes" id="UP000092024">
    <property type="component" value="Unassembled WGS sequence"/>
</dbReference>
<keyword evidence="1" id="KW-0812">Transmembrane</keyword>
<keyword evidence="1" id="KW-0472">Membrane</keyword>
<dbReference type="STRING" id="1844972.A7K91_02040"/>
<dbReference type="AlphaFoldDB" id="A0A1A5Y9W7"/>
<protein>
    <recommendedName>
        <fullName evidence="4">DUF3021 domain-containing protein</fullName>
    </recommendedName>
</protein>
<feature type="transmembrane region" description="Helical" evidence="1">
    <location>
        <begin position="12"/>
        <end position="30"/>
    </location>
</feature>
<feature type="transmembrane region" description="Helical" evidence="1">
    <location>
        <begin position="42"/>
        <end position="60"/>
    </location>
</feature>
<evidence type="ECO:0000313" key="2">
    <source>
        <dbReference type="EMBL" id="OBR62421.1"/>
    </source>
</evidence>
<sequence>MVRNIIQRGFMGISSGGIITFIALTVLMINEVDVSVPDLWKNMLGSLLMGVYFGIASLLFEHEKWSPLKQLVVHFLLSIMLFFPIAISVGWIELQWRPILLGAGTFMIIYAIFWLAISSYFRKQARSMNNSVRK</sequence>
<dbReference type="Pfam" id="PF11457">
    <property type="entry name" value="DUF3021"/>
    <property type="match status" value="1"/>
</dbReference>
<evidence type="ECO:0000313" key="3">
    <source>
        <dbReference type="Proteomes" id="UP000092024"/>
    </source>
</evidence>
<feature type="transmembrane region" description="Helical" evidence="1">
    <location>
        <begin position="98"/>
        <end position="121"/>
    </location>
</feature>
<organism evidence="2 3">
    <name type="scientific">Paenibacillus oryzae</name>
    <dbReference type="NCBI Taxonomy" id="1844972"/>
    <lineage>
        <taxon>Bacteria</taxon>
        <taxon>Bacillati</taxon>
        <taxon>Bacillota</taxon>
        <taxon>Bacilli</taxon>
        <taxon>Bacillales</taxon>
        <taxon>Paenibacillaceae</taxon>
        <taxon>Paenibacillus</taxon>
    </lineage>
</organism>
<gene>
    <name evidence="2" type="ORF">A7K91_02040</name>
</gene>
<comment type="caution">
    <text evidence="2">The sequence shown here is derived from an EMBL/GenBank/DDBJ whole genome shotgun (WGS) entry which is preliminary data.</text>
</comment>
<proteinExistence type="predicted"/>
<dbReference type="EMBL" id="LYPA01000080">
    <property type="protein sequence ID" value="OBR62421.1"/>
    <property type="molecule type" value="Genomic_DNA"/>
</dbReference>
<reference evidence="2 3" key="1">
    <citation type="submission" date="2016-05" db="EMBL/GenBank/DDBJ databases">
        <title>Paenibacillus oryzae. sp. nov., isolated from the rice root.</title>
        <authorList>
            <person name="Zhang J."/>
            <person name="Zhang X."/>
        </authorList>
    </citation>
    <scope>NUCLEOTIDE SEQUENCE [LARGE SCALE GENOMIC DNA]</scope>
    <source>
        <strain evidence="2 3">1DrF-4</strain>
    </source>
</reference>
<evidence type="ECO:0008006" key="4">
    <source>
        <dbReference type="Google" id="ProtNLM"/>
    </source>
</evidence>
<keyword evidence="3" id="KW-1185">Reference proteome</keyword>
<keyword evidence="1" id="KW-1133">Transmembrane helix</keyword>
<name>A0A1A5Y9W7_9BACL</name>
<dbReference type="InterPro" id="IPR021560">
    <property type="entry name" value="DUF3021"/>
</dbReference>